<evidence type="ECO:0000313" key="5">
    <source>
        <dbReference type="Proteomes" id="UP000530234"/>
    </source>
</evidence>
<dbReference type="Proteomes" id="UP000530234">
    <property type="component" value="Unassembled WGS sequence"/>
</dbReference>
<feature type="region of interest" description="Disordered" evidence="2">
    <location>
        <begin position="1"/>
        <end position="29"/>
    </location>
</feature>
<evidence type="ECO:0000259" key="3">
    <source>
        <dbReference type="Pfam" id="PF07228"/>
    </source>
</evidence>
<dbReference type="EMBL" id="VKHS01000558">
    <property type="protein sequence ID" value="MBB0231575.1"/>
    <property type="molecule type" value="Genomic_DNA"/>
</dbReference>
<evidence type="ECO:0000256" key="2">
    <source>
        <dbReference type="SAM" id="MobiDB-lite"/>
    </source>
</evidence>
<protein>
    <submittedName>
        <fullName evidence="4">SpoIIE family protein phosphatase</fullName>
    </submittedName>
</protein>
<dbReference type="Gene3D" id="3.60.40.10">
    <property type="entry name" value="PPM-type phosphatase domain"/>
    <property type="match status" value="1"/>
</dbReference>
<gene>
    <name evidence="4" type="ORF">FOE67_19220</name>
</gene>
<name>A0A7W3XXY8_9ACTN</name>
<keyword evidence="1" id="KW-0378">Hydrolase</keyword>
<sequence length="274" mass="27916">AVARGPRPRGRGTSRTAPPPWPVPRGVATTGVGDGGFPDIAARYLPGPPGTPTEGAWYDCLHLPDGSVALGTGNTASAGIGPTALLVGAMRGVTLTGAAPGRVLDHLAEVVGHGGHPGTVAALCCRYRPGDGVLRWAGAGHPAPLVFRGGGGRVLARPPGEPLGTGDDRFHRERVDRLEPGDTLLLYTEHLFPMVRSPVTAPGPHPRLRALATAIPAAADAGEVADLVVAATEPTGPPGAACLVVLRPREHPGHRAPGGPPRGAGPTPRDPEEW</sequence>
<feature type="region of interest" description="Disordered" evidence="2">
    <location>
        <begin position="247"/>
        <end position="274"/>
    </location>
</feature>
<feature type="compositionally biased region" description="Basic residues" evidence="2">
    <location>
        <begin position="1"/>
        <end position="12"/>
    </location>
</feature>
<feature type="non-terminal residue" evidence="4">
    <location>
        <position position="1"/>
    </location>
</feature>
<dbReference type="PANTHER" id="PTHR43156:SF2">
    <property type="entry name" value="STAGE II SPORULATION PROTEIN E"/>
    <property type="match status" value="1"/>
</dbReference>
<accession>A0A7W3XXY8</accession>
<dbReference type="RefSeq" id="WP_182666078.1">
    <property type="nucleotide sequence ID" value="NZ_VKHS01000558.1"/>
</dbReference>
<reference evidence="5" key="1">
    <citation type="submission" date="2019-10" db="EMBL/GenBank/DDBJ databases">
        <title>Streptomyces sp. nov., a novel actinobacterium isolated from alkaline environment.</title>
        <authorList>
            <person name="Golinska P."/>
        </authorList>
    </citation>
    <scope>NUCLEOTIDE SEQUENCE [LARGE SCALE GENOMIC DNA]</scope>
    <source>
        <strain evidence="5">DSM 42108</strain>
    </source>
</reference>
<organism evidence="4 5">
    <name type="scientific">Streptomyces calidiresistens</name>
    <dbReference type="NCBI Taxonomy" id="1485586"/>
    <lineage>
        <taxon>Bacteria</taxon>
        <taxon>Bacillati</taxon>
        <taxon>Actinomycetota</taxon>
        <taxon>Actinomycetes</taxon>
        <taxon>Kitasatosporales</taxon>
        <taxon>Streptomycetaceae</taxon>
        <taxon>Streptomyces</taxon>
    </lineage>
</organism>
<proteinExistence type="predicted"/>
<feature type="domain" description="PPM-type phosphatase" evidence="3">
    <location>
        <begin position="82"/>
        <end position="236"/>
    </location>
</feature>
<evidence type="ECO:0000256" key="1">
    <source>
        <dbReference type="ARBA" id="ARBA00022801"/>
    </source>
</evidence>
<dbReference type="AlphaFoldDB" id="A0A7W3XXY8"/>
<keyword evidence="5" id="KW-1185">Reference proteome</keyword>
<dbReference type="InterPro" id="IPR001932">
    <property type="entry name" value="PPM-type_phosphatase-like_dom"/>
</dbReference>
<dbReference type="Pfam" id="PF07228">
    <property type="entry name" value="SpoIIE"/>
    <property type="match status" value="1"/>
</dbReference>
<dbReference type="GO" id="GO:0016791">
    <property type="term" value="F:phosphatase activity"/>
    <property type="evidence" value="ECO:0007669"/>
    <property type="project" value="TreeGrafter"/>
</dbReference>
<comment type="caution">
    <text evidence="4">The sequence shown here is derived from an EMBL/GenBank/DDBJ whole genome shotgun (WGS) entry which is preliminary data.</text>
</comment>
<evidence type="ECO:0000313" key="4">
    <source>
        <dbReference type="EMBL" id="MBB0231575.1"/>
    </source>
</evidence>
<dbReference type="PANTHER" id="PTHR43156">
    <property type="entry name" value="STAGE II SPORULATION PROTEIN E-RELATED"/>
    <property type="match status" value="1"/>
</dbReference>
<dbReference type="InterPro" id="IPR052016">
    <property type="entry name" value="Bact_Sigma-Reg"/>
</dbReference>
<dbReference type="InterPro" id="IPR036457">
    <property type="entry name" value="PPM-type-like_dom_sf"/>
</dbReference>